<sequence length="421" mass="46511">MRRLVASVALAAACWSCHALAQDGPATDPAAIAQETDQQEALYRAALGALSDGRIEEAAALLERVVAAQPRHAGAWLDLAITHCELGNSDEAERLFAGLQQRFALPEPIVETIARYRATGCGSRTAREGGAWLLAATRGHDDNVNQGASDPRFTIGTGSAQTEYELDPSFLPKEDNFSQLTLSTVHPLGVGGTNAIVQAYSRWHDRERNQDTALVVGALEQTWKPGGWLLRGTAALGYVTLDRILYQRQKQLQMRLSPPWKMPKGAEFAFSGNLSRVEYPTRPAYDGTTVELGGIAGYRSGRSLTQATLTRLHDDSSDGRPGGDRDGWFGSLQWYGAATSRLSLEGGVAWQRWRSQALYSPGLINTRRRQDTATLRTAVNWKLHPRYSVIVEWRSTLNRENISLFQYNSHALQMSLRWDNF</sequence>
<dbReference type="AlphaFoldDB" id="A0A2S2DL45"/>
<feature type="signal peptide" evidence="1">
    <location>
        <begin position="1"/>
        <end position="21"/>
    </location>
</feature>
<organism evidence="2 3">
    <name type="scientific">Massilia oculi</name>
    <dbReference type="NCBI Taxonomy" id="945844"/>
    <lineage>
        <taxon>Bacteria</taxon>
        <taxon>Pseudomonadati</taxon>
        <taxon>Pseudomonadota</taxon>
        <taxon>Betaproteobacteria</taxon>
        <taxon>Burkholderiales</taxon>
        <taxon>Oxalobacteraceae</taxon>
        <taxon>Telluria group</taxon>
        <taxon>Massilia</taxon>
    </lineage>
</organism>
<evidence type="ECO:0000313" key="2">
    <source>
        <dbReference type="EMBL" id="AWL06103.1"/>
    </source>
</evidence>
<protein>
    <submittedName>
        <fullName evidence="2">Uncharacterized protein</fullName>
    </submittedName>
</protein>
<dbReference type="EMBL" id="CP029343">
    <property type="protein sequence ID" value="AWL06103.1"/>
    <property type="molecule type" value="Genomic_DNA"/>
</dbReference>
<gene>
    <name evidence="2" type="ORF">DIR46_17790</name>
</gene>
<dbReference type="InterPro" id="IPR011990">
    <property type="entry name" value="TPR-like_helical_dom_sf"/>
</dbReference>
<accession>A0A2S2DL45</accession>
<keyword evidence="1" id="KW-0732">Signal</keyword>
<dbReference type="Pfam" id="PF14559">
    <property type="entry name" value="TPR_19"/>
    <property type="match status" value="1"/>
</dbReference>
<dbReference type="OrthoDB" id="8768878at2"/>
<dbReference type="SUPFAM" id="SSF48452">
    <property type="entry name" value="TPR-like"/>
    <property type="match status" value="1"/>
</dbReference>
<evidence type="ECO:0000313" key="3">
    <source>
        <dbReference type="Proteomes" id="UP000245820"/>
    </source>
</evidence>
<dbReference type="RefSeq" id="WP_109346428.1">
    <property type="nucleotide sequence ID" value="NZ_CP029343.1"/>
</dbReference>
<proteinExistence type="predicted"/>
<dbReference type="Gene3D" id="1.25.40.10">
    <property type="entry name" value="Tetratricopeptide repeat domain"/>
    <property type="match status" value="1"/>
</dbReference>
<evidence type="ECO:0000256" key="1">
    <source>
        <dbReference type="SAM" id="SignalP"/>
    </source>
</evidence>
<dbReference type="KEGG" id="mtim:DIR46_17790"/>
<dbReference type="Proteomes" id="UP000245820">
    <property type="component" value="Chromosome"/>
</dbReference>
<name>A0A2S2DL45_9BURK</name>
<reference evidence="2 3" key="1">
    <citation type="submission" date="2018-05" db="EMBL/GenBank/DDBJ databases">
        <title>Complete genome sequence of Massilia oculi sp. nov. CCUG 43427T (=DSM 26321T), the type strain of M. oculi, and comparison with genome sequences of other Massilia strains.</title>
        <authorList>
            <person name="Zhu B."/>
        </authorList>
    </citation>
    <scope>NUCLEOTIDE SEQUENCE [LARGE SCALE GENOMIC DNA]</scope>
    <source>
        <strain evidence="2 3">CCUG 43427</strain>
    </source>
</reference>
<feature type="chain" id="PRO_5015763929" evidence="1">
    <location>
        <begin position="22"/>
        <end position="421"/>
    </location>
</feature>
<keyword evidence="3" id="KW-1185">Reference proteome</keyword>